<dbReference type="Proteomes" id="UP000516437">
    <property type="component" value="Unassembled WGS sequence"/>
</dbReference>
<dbReference type="OrthoDB" id="1867629at2759"/>
<dbReference type="InterPro" id="IPR050796">
    <property type="entry name" value="SCF_F-box_component"/>
</dbReference>
<keyword evidence="3" id="KW-1185">Reference proteome</keyword>
<sequence length="235" mass="26803">MAIRRNYLPEDVVTDIVSRLPVNSLVRFRCVCQSWSSLLENPGFVTTHLNRSANHGSHLLLVNENRIPTIFSFSWASNELLDVAVKKVVENAYIVGSCNGLVCTSNEDSVIVIWNPATRDYKLLPMPRLFPEHPFEPWIFQSFGFHLMDYKVVRIVSSCGTEIDGRPAPPKVEVYSASAGWKEFPSSLSFRRWRIMLMTSVGVVMITEQYERELQDEDELLLYDLNTEGVKELAS</sequence>
<dbReference type="Pfam" id="PF00646">
    <property type="entry name" value="F-box"/>
    <property type="match status" value="1"/>
</dbReference>
<evidence type="ECO:0000313" key="2">
    <source>
        <dbReference type="EMBL" id="KAB1200507.1"/>
    </source>
</evidence>
<dbReference type="CDD" id="cd22157">
    <property type="entry name" value="F-box_AtFBW1-like"/>
    <property type="match status" value="1"/>
</dbReference>
<comment type="caution">
    <text evidence="2">The sequence shown here is derived from an EMBL/GenBank/DDBJ whole genome shotgun (WGS) entry which is preliminary data.</text>
</comment>
<dbReference type="InterPro" id="IPR036047">
    <property type="entry name" value="F-box-like_dom_sf"/>
</dbReference>
<dbReference type="SUPFAM" id="SSF81383">
    <property type="entry name" value="F-box domain"/>
    <property type="match status" value="1"/>
</dbReference>
<reference evidence="2 3" key="1">
    <citation type="journal article" date="2019" name="Plant Biotechnol. J.">
        <title>The red bayberry genome and genetic basis of sex determination.</title>
        <authorList>
            <person name="Jia H.M."/>
            <person name="Jia H.J."/>
            <person name="Cai Q.L."/>
            <person name="Wang Y."/>
            <person name="Zhao H.B."/>
            <person name="Yang W.F."/>
            <person name="Wang G.Y."/>
            <person name="Li Y.H."/>
            <person name="Zhan D.L."/>
            <person name="Shen Y.T."/>
            <person name="Niu Q.F."/>
            <person name="Chang L."/>
            <person name="Qiu J."/>
            <person name="Zhao L."/>
            <person name="Xie H.B."/>
            <person name="Fu W.Y."/>
            <person name="Jin J."/>
            <person name="Li X.W."/>
            <person name="Jiao Y."/>
            <person name="Zhou C.C."/>
            <person name="Tu T."/>
            <person name="Chai C.Y."/>
            <person name="Gao J.L."/>
            <person name="Fan L.J."/>
            <person name="van de Weg E."/>
            <person name="Wang J.Y."/>
            <person name="Gao Z.S."/>
        </authorList>
    </citation>
    <scope>NUCLEOTIDE SEQUENCE [LARGE SCALE GENOMIC DNA]</scope>
    <source>
        <tissue evidence="2">Leaves</tissue>
    </source>
</reference>
<proteinExistence type="predicted"/>
<gene>
    <name evidence="2" type="ORF">CJ030_MR0G007046</name>
</gene>
<dbReference type="PROSITE" id="PS50181">
    <property type="entry name" value="FBOX"/>
    <property type="match status" value="1"/>
</dbReference>
<dbReference type="Gene3D" id="1.20.1280.50">
    <property type="match status" value="1"/>
</dbReference>
<organism evidence="2 3">
    <name type="scientific">Morella rubra</name>
    <name type="common">Chinese bayberry</name>
    <dbReference type="NCBI Taxonomy" id="262757"/>
    <lineage>
        <taxon>Eukaryota</taxon>
        <taxon>Viridiplantae</taxon>
        <taxon>Streptophyta</taxon>
        <taxon>Embryophyta</taxon>
        <taxon>Tracheophyta</taxon>
        <taxon>Spermatophyta</taxon>
        <taxon>Magnoliopsida</taxon>
        <taxon>eudicotyledons</taxon>
        <taxon>Gunneridae</taxon>
        <taxon>Pentapetalae</taxon>
        <taxon>rosids</taxon>
        <taxon>fabids</taxon>
        <taxon>Fagales</taxon>
        <taxon>Myricaceae</taxon>
        <taxon>Morella</taxon>
    </lineage>
</organism>
<accession>A0A6A1UL25</accession>
<evidence type="ECO:0000313" key="3">
    <source>
        <dbReference type="Proteomes" id="UP000516437"/>
    </source>
</evidence>
<feature type="domain" description="F-box" evidence="1">
    <location>
        <begin position="2"/>
        <end position="49"/>
    </location>
</feature>
<evidence type="ECO:0000259" key="1">
    <source>
        <dbReference type="PROSITE" id="PS50181"/>
    </source>
</evidence>
<dbReference type="InterPro" id="IPR006527">
    <property type="entry name" value="F-box-assoc_dom_typ1"/>
</dbReference>
<protein>
    <recommendedName>
        <fullName evidence="1">F-box domain-containing protein</fullName>
    </recommendedName>
</protein>
<name>A0A6A1UL25_9ROSI</name>
<dbReference type="AlphaFoldDB" id="A0A6A1UL25"/>
<dbReference type="PANTHER" id="PTHR31672">
    <property type="entry name" value="BNACNNG10540D PROTEIN"/>
    <property type="match status" value="1"/>
</dbReference>
<dbReference type="InterPro" id="IPR001810">
    <property type="entry name" value="F-box_dom"/>
</dbReference>
<dbReference type="Pfam" id="PF07734">
    <property type="entry name" value="FBA_1"/>
    <property type="match status" value="1"/>
</dbReference>
<dbReference type="PANTHER" id="PTHR31672:SF13">
    <property type="entry name" value="F-BOX PROTEIN CPR30-LIKE"/>
    <property type="match status" value="1"/>
</dbReference>
<dbReference type="EMBL" id="RXIC02000155">
    <property type="protein sequence ID" value="KAB1200507.1"/>
    <property type="molecule type" value="Genomic_DNA"/>
</dbReference>
<dbReference type="SMART" id="SM00256">
    <property type="entry name" value="FBOX"/>
    <property type="match status" value="1"/>
</dbReference>